<evidence type="ECO:0000256" key="7">
    <source>
        <dbReference type="ARBA" id="ARBA00022989"/>
    </source>
</evidence>
<proteinExistence type="predicted"/>
<keyword evidence="7 9" id="KW-1133">Transmembrane helix</keyword>
<dbReference type="GO" id="GO:0006679">
    <property type="term" value="P:glucosylceramide biosynthetic process"/>
    <property type="evidence" value="ECO:0007669"/>
    <property type="project" value="TreeGrafter"/>
</dbReference>
<evidence type="ECO:0000256" key="3">
    <source>
        <dbReference type="ARBA" id="ARBA00004991"/>
    </source>
</evidence>
<evidence type="ECO:0000256" key="8">
    <source>
        <dbReference type="ARBA" id="ARBA00023136"/>
    </source>
</evidence>
<evidence type="ECO:0000313" key="11">
    <source>
        <dbReference type="Proteomes" id="UP000011996"/>
    </source>
</evidence>
<evidence type="ECO:0000256" key="2">
    <source>
        <dbReference type="ARBA" id="ARBA00004760"/>
    </source>
</evidence>
<gene>
    <name evidence="10" type="ORF">RESH_06054</name>
</gene>
<comment type="pathway">
    <text evidence="2">Lipid metabolism; sphingolipid metabolism.</text>
</comment>
<dbReference type="EC" id="2.-.-.-" evidence="10"/>
<dbReference type="PANTHER" id="PTHR12726">
    <property type="entry name" value="CERAMIDE GLUCOSYLTRANSFERASE"/>
    <property type="match status" value="1"/>
</dbReference>
<reference evidence="10 11" key="1">
    <citation type="journal article" date="2013" name="Mar. Genomics">
        <title>Expression of sulfatases in Rhodopirellula baltica and the diversity of sulfatases in the genus Rhodopirellula.</title>
        <authorList>
            <person name="Wegner C.E."/>
            <person name="Richter-Heitmann T."/>
            <person name="Klindworth A."/>
            <person name="Klockow C."/>
            <person name="Richter M."/>
            <person name="Achstetter T."/>
            <person name="Glockner F.O."/>
            <person name="Harder J."/>
        </authorList>
    </citation>
    <scope>NUCLEOTIDE SEQUENCE [LARGE SCALE GENOMIC DNA]</scope>
    <source>
        <strain evidence="10 11">SH398</strain>
    </source>
</reference>
<dbReference type="GO" id="GO:0008120">
    <property type="term" value="F:ceramide glucosyltransferase activity"/>
    <property type="evidence" value="ECO:0007669"/>
    <property type="project" value="TreeGrafter"/>
</dbReference>
<name>M5RW09_9BACT</name>
<evidence type="ECO:0000256" key="6">
    <source>
        <dbReference type="ARBA" id="ARBA00022692"/>
    </source>
</evidence>
<evidence type="ECO:0000313" key="10">
    <source>
        <dbReference type="EMBL" id="EMI23366.1"/>
    </source>
</evidence>
<dbReference type="EMBL" id="ANOF01000200">
    <property type="protein sequence ID" value="EMI23366.1"/>
    <property type="molecule type" value="Genomic_DNA"/>
</dbReference>
<feature type="transmembrane region" description="Helical" evidence="9">
    <location>
        <begin position="329"/>
        <end position="351"/>
    </location>
</feature>
<protein>
    <submittedName>
        <fullName evidence="10">Glycosyl transferase family 2</fullName>
        <ecNumber evidence="10">2.-.-.-</ecNumber>
    </submittedName>
</protein>
<sequence>MGDDVGCVSLCFSTATIFQEYSRVTIAIAFCWGVFVIVAIQAAFSLIFVVWMSRRARLPEQSFTPKAAVILCLRGADPFLKQCLRSLLDQDYPEFQLQVVVDSQEDPSRAVLREFESDERVRVSVLRDPPETCSLKCAAIVQVIRELDPSFEVVAFCDADTVPHPMWLAELAAPLHDPTVAVTTGNRWYQPQDPTGASLVRYLWNIPAAINMIVFRIAWGGSLLIRRQLIDEAGLLKKWSHAFCEDTMLDRVVRRHGYRQVFVPNVMVVNRETCTFSDLMNWVPRQLLTAKLYHSSWPATVGYGIISSAIPFLAAVVAIVGWMQSDWGSMRAAFFAFIAFEISNVVLVLLCETSFHRSGSHCGAPTSGLSTASLVKLPFWIVVSQIVSPFWFCKCFFTTKVTWRGIVYHVRGDKIQRGQHTSYSEPAPETRSL</sequence>
<dbReference type="PANTHER" id="PTHR12726:SF0">
    <property type="entry name" value="CERAMIDE GLUCOSYLTRANSFERASE"/>
    <property type="match status" value="1"/>
</dbReference>
<dbReference type="InterPro" id="IPR025993">
    <property type="entry name" value="Ceramide_glucosylTrfase"/>
</dbReference>
<feature type="transmembrane region" description="Helical" evidence="9">
    <location>
        <begin position="26"/>
        <end position="51"/>
    </location>
</feature>
<keyword evidence="5 10" id="KW-0808">Transferase</keyword>
<feature type="transmembrane region" description="Helical" evidence="9">
    <location>
        <begin position="301"/>
        <end position="323"/>
    </location>
</feature>
<dbReference type="Pfam" id="PF13641">
    <property type="entry name" value="Glyco_tranf_2_3"/>
    <property type="match status" value="1"/>
</dbReference>
<dbReference type="SUPFAM" id="SSF53448">
    <property type="entry name" value="Nucleotide-diphospho-sugar transferases"/>
    <property type="match status" value="1"/>
</dbReference>
<dbReference type="InterPro" id="IPR029044">
    <property type="entry name" value="Nucleotide-diphossugar_trans"/>
</dbReference>
<dbReference type="CDD" id="cd00761">
    <property type="entry name" value="Glyco_tranf_GTA_type"/>
    <property type="match status" value="1"/>
</dbReference>
<evidence type="ECO:0000256" key="5">
    <source>
        <dbReference type="ARBA" id="ARBA00022679"/>
    </source>
</evidence>
<dbReference type="PATRIC" id="fig|1263868.3.peg.6566"/>
<dbReference type="STRING" id="1263868.RESH_06054"/>
<evidence type="ECO:0000256" key="4">
    <source>
        <dbReference type="ARBA" id="ARBA00022676"/>
    </source>
</evidence>
<keyword evidence="4" id="KW-0328">Glycosyltransferase</keyword>
<comment type="caution">
    <text evidence="10">The sequence shown here is derived from an EMBL/GenBank/DDBJ whole genome shotgun (WGS) entry which is preliminary data.</text>
</comment>
<dbReference type="Proteomes" id="UP000011996">
    <property type="component" value="Unassembled WGS sequence"/>
</dbReference>
<dbReference type="GO" id="GO:0016020">
    <property type="term" value="C:membrane"/>
    <property type="evidence" value="ECO:0007669"/>
    <property type="project" value="UniProtKB-SubCell"/>
</dbReference>
<keyword evidence="8 9" id="KW-0472">Membrane</keyword>
<dbReference type="AlphaFoldDB" id="M5RW09"/>
<evidence type="ECO:0000256" key="9">
    <source>
        <dbReference type="SAM" id="Phobius"/>
    </source>
</evidence>
<comment type="subcellular location">
    <subcellularLocation>
        <location evidence="1">Membrane</location>
        <topology evidence="1">Multi-pass membrane protein</topology>
    </subcellularLocation>
</comment>
<dbReference type="Gene3D" id="3.90.550.10">
    <property type="entry name" value="Spore Coat Polysaccharide Biosynthesis Protein SpsA, Chain A"/>
    <property type="match status" value="1"/>
</dbReference>
<evidence type="ECO:0000256" key="1">
    <source>
        <dbReference type="ARBA" id="ARBA00004141"/>
    </source>
</evidence>
<comment type="pathway">
    <text evidence="3">Sphingolipid metabolism.</text>
</comment>
<accession>M5RW09</accession>
<organism evidence="10 11">
    <name type="scientific">Rhodopirellula europaea SH398</name>
    <dbReference type="NCBI Taxonomy" id="1263868"/>
    <lineage>
        <taxon>Bacteria</taxon>
        <taxon>Pseudomonadati</taxon>
        <taxon>Planctomycetota</taxon>
        <taxon>Planctomycetia</taxon>
        <taxon>Pirellulales</taxon>
        <taxon>Pirellulaceae</taxon>
        <taxon>Rhodopirellula</taxon>
    </lineage>
</organism>
<keyword evidence="6 9" id="KW-0812">Transmembrane</keyword>